<sequence>MPRGNLADVACHVSIITASSGT</sequence>
<dbReference type="EMBL" id="AWWV01006959">
    <property type="protein sequence ID" value="OMO98931.1"/>
    <property type="molecule type" value="Genomic_DNA"/>
</dbReference>
<dbReference type="Proteomes" id="UP000188268">
    <property type="component" value="Unassembled WGS sequence"/>
</dbReference>
<gene>
    <name evidence="1" type="ORF">CCACVL1_03996</name>
</gene>
<evidence type="ECO:0000313" key="1">
    <source>
        <dbReference type="EMBL" id="OMO98931.1"/>
    </source>
</evidence>
<keyword evidence="2" id="KW-1185">Reference proteome</keyword>
<name>A0A1R3JVW8_COCAP</name>
<reference evidence="1 2" key="1">
    <citation type="submission" date="2013-09" db="EMBL/GenBank/DDBJ databases">
        <title>Corchorus capsularis genome sequencing.</title>
        <authorList>
            <person name="Alam M."/>
            <person name="Haque M.S."/>
            <person name="Islam M.S."/>
            <person name="Emdad E.M."/>
            <person name="Islam M.M."/>
            <person name="Ahmed B."/>
            <person name="Halim A."/>
            <person name="Hossen Q.M.M."/>
            <person name="Hossain M.Z."/>
            <person name="Ahmed R."/>
            <person name="Khan M.M."/>
            <person name="Islam R."/>
            <person name="Rashid M.M."/>
            <person name="Khan S.A."/>
            <person name="Rahman M.S."/>
            <person name="Alam M."/>
        </authorList>
    </citation>
    <scope>NUCLEOTIDE SEQUENCE [LARGE SCALE GENOMIC DNA]</scope>
    <source>
        <strain evidence="2">cv. CVL-1</strain>
        <tissue evidence="1">Whole seedling</tissue>
    </source>
</reference>
<dbReference type="Gramene" id="OMO98931">
    <property type="protein sequence ID" value="OMO98931"/>
    <property type="gene ID" value="CCACVL1_03996"/>
</dbReference>
<organism evidence="1 2">
    <name type="scientific">Corchorus capsularis</name>
    <name type="common">Jute</name>
    <dbReference type="NCBI Taxonomy" id="210143"/>
    <lineage>
        <taxon>Eukaryota</taxon>
        <taxon>Viridiplantae</taxon>
        <taxon>Streptophyta</taxon>
        <taxon>Embryophyta</taxon>
        <taxon>Tracheophyta</taxon>
        <taxon>Spermatophyta</taxon>
        <taxon>Magnoliopsida</taxon>
        <taxon>eudicotyledons</taxon>
        <taxon>Gunneridae</taxon>
        <taxon>Pentapetalae</taxon>
        <taxon>rosids</taxon>
        <taxon>malvids</taxon>
        <taxon>Malvales</taxon>
        <taxon>Malvaceae</taxon>
        <taxon>Grewioideae</taxon>
        <taxon>Apeibeae</taxon>
        <taxon>Corchorus</taxon>
    </lineage>
</organism>
<proteinExistence type="predicted"/>
<comment type="caution">
    <text evidence="1">The sequence shown here is derived from an EMBL/GenBank/DDBJ whole genome shotgun (WGS) entry which is preliminary data.</text>
</comment>
<evidence type="ECO:0000313" key="2">
    <source>
        <dbReference type="Proteomes" id="UP000188268"/>
    </source>
</evidence>
<protein>
    <submittedName>
        <fullName evidence="1">Uncharacterized protein</fullName>
    </submittedName>
</protein>
<dbReference type="AlphaFoldDB" id="A0A1R3JVW8"/>
<accession>A0A1R3JVW8</accession>